<accession>A0ABY7FTT6</accession>
<keyword evidence="2" id="KW-1185">Reference proteome</keyword>
<sequence length="112" mass="12822">SRASSNQASFNQASPLWHNNNIKGNYFDWIQSFLSNRSQQVIVDASKSNVALCEPQGNHTPKCISLKTRLLPDDCIIFRQKLNLQDCGLLPDSLNNLTFWEKKRDMGFHQNN</sequence>
<gene>
    <name evidence="1" type="ORF">MAR_037902</name>
</gene>
<protein>
    <submittedName>
        <fullName evidence="1">Uncharacterized protein</fullName>
    </submittedName>
</protein>
<dbReference type="EMBL" id="CP111024">
    <property type="protein sequence ID" value="WAR24233.1"/>
    <property type="molecule type" value="Genomic_DNA"/>
</dbReference>
<organism evidence="1 2">
    <name type="scientific">Mya arenaria</name>
    <name type="common">Soft-shell clam</name>
    <dbReference type="NCBI Taxonomy" id="6604"/>
    <lineage>
        <taxon>Eukaryota</taxon>
        <taxon>Metazoa</taxon>
        <taxon>Spiralia</taxon>
        <taxon>Lophotrochozoa</taxon>
        <taxon>Mollusca</taxon>
        <taxon>Bivalvia</taxon>
        <taxon>Autobranchia</taxon>
        <taxon>Heteroconchia</taxon>
        <taxon>Euheterodonta</taxon>
        <taxon>Imparidentia</taxon>
        <taxon>Neoheterodontei</taxon>
        <taxon>Myida</taxon>
        <taxon>Myoidea</taxon>
        <taxon>Myidae</taxon>
        <taxon>Mya</taxon>
    </lineage>
</organism>
<proteinExistence type="predicted"/>
<reference evidence="1" key="1">
    <citation type="submission" date="2022-11" db="EMBL/GenBank/DDBJ databases">
        <title>Centuries of genome instability and evolution in soft-shell clam transmissible cancer (bioRxiv).</title>
        <authorList>
            <person name="Hart S.F.M."/>
            <person name="Yonemitsu M.A."/>
            <person name="Giersch R.M."/>
            <person name="Beal B.F."/>
            <person name="Arriagada G."/>
            <person name="Davis B.W."/>
            <person name="Ostrander E.A."/>
            <person name="Goff S.P."/>
            <person name="Metzger M.J."/>
        </authorList>
    </citation>
    <scope>NUCLEOTIDE SEQUENCE</scope>
    <source>
        <strain evidence="1">MELC-2E11</strain>
        <tissue evidence="1">Siphon/mantle</tissue>
    </source>
</reference>
<feature type="non-terminal residue" evidence="1">
    <location>
        <position position="1"/>
    </location>
</feature>
<evidence type="ECO:0000313" key="2">
    <source>
        <dbReference type="Proteomes" id="UP001164746"/>
    </source>
</evidence>
<dbReference type="Proteomes" id="UP001164746">
    <property type="component" value="Chromosome 13"/>
</dbReference>
<name>A0ABY7FTT6_MYAAR</name>
<evidence type="ECO:0000313" key="1">
    <source>
        <dbReference type="EMBL" id="WAR24233.1"/>
    </source>
</evidence>